<keyword evidence="2" id="KW-0472">Membrane</keyword>
<protein>
    <submittedName>
        <fullName evidence="4">Sugar transferase</fullName>
    </submittedName>
</protein>
<evidence type="ECO:0000313" key="4">
    <source>
        <dbReference type="EMBL" id="TFE01692.1"/>
    </source>
</evidence>
<dbReference type="PANTHER" id="PTHR30576">
    <property type="entry name" value="COLANIC BIOSYNTHESIS UDP-GLUCOSE LIPID CARRIER TRANSFERASE"/>
    <property type="match status" value="1"/>
</dbReference>
<keyword evidence="2" id="KW-1133">Transmembrane helix</keyword>
<accession>A0A4Y8LFZ4</accession>
<keyword evidence="4" id="KW-0808">Transferase</keyword>
<sequence>MKRIFDVILSFFLLILLSPLYVILTILIYLIMGRPIYFKQHRPGLKGKPFVILKFRTMKNAVDENFIPLSDKERLTKLGVFLRKYSLDEMPQIVNVLRGDMSFVGPRPLLMDYLPLYTMEQMKRHEVRPGITGWAQVNGRNGLSWERKFQKDIWYVENKSFLLDLKILALTVNKVLIKEGITQPNHPTTEKFTGSKEVI</sequence>
<evidence type="ECO:0000256" key="2">
    <source>
        <dbReference type="SAM" id="Phobius"/>
    </source>
</evidence>
<evidence type="ECO:0000259" key="3">
    <source>
        <dbReference type="Pfam" id="PF02397"/>
    </source>
</evidence>
<dbReference type="RefSeq" id="WP_134381407.1">
    <property type="nucleotide sequence ID" value="NZ_SORX01000004.1"/>
</dbReference>
<evidence type="ECO:0000256" key="1">
    <source>
        <dbReference type="ARBA" id="ARBA00006464"/>
    </source>
</evidence>
<evidence type="ECO:0000313" key="5">
    <source>
        <dbReference type="Proteomes" id="UP000297776"/>
    </source>
</evidence>
<feature type="domain" description="Bacterial sugar transferase" evidence="3">
    <location>
        <begin position="2"/>
        <end position="176"/>
    </location>
</feature>
<comment type="caution">
    <text evidence="4">The sequence shown here is derived from an EMBL/GenBank/DDBJ whole genome shotgun (WGS) entry which is preliminary data.</text>
</comment>
<keyword evidence="2" id="KW-0812">Transmembrane</keyword>
<organism evidence="4 5">
    <name type="scientific">Jeotgalibacillus salarius</name>
    <dbReference type="NCBI Taxonomy" id="546023"/>
    <lineage>
        <taxon>Bacteria</taxon>
        <taxon>Bacillati</taxon>
        <taxon>Bacillota</taxon>
        <taxon>Bacilli</taxon>
        <taxon>Bacillales</taxon>
        <taxon>Caryophanaceae</taxon>
        <taxon>Jeotgalibacillus</taxon>
    </lineage>
</organism>
<dbReference type="PANTHER" id="PTHR30576:SF8">
    <property type="entry name" value="UNDECAPRENYL-PHOSPHATE GALACTOSE PHOSPHOTRANSFERASE"/>
    <property type="match status" value="1"/>
</dbReference>
<dbReference type="Pfam" id="PF02397">
    <property type="entry name" value="Bac_transf"/>
    <property type="match status" value="1"/>
</dbReference>
<dbReference type="InterPro" id="IPR003362">
    <property type="entry name" value="Bact_transf"/>
</dbReference>
<proteinExistence type="inferred from homology"/>
<keyword evidence="5" id="KW-1185">Reference proteome</keyword>
<name>A0A4Y8LFZ4_9BACL</name>
<dbReference type="EMBL" id="SORX01000004">
    <property type="protein sequence ID" value="TFE01692.1"/>
    <property type="molecule type" value="Genomic_DNA"/>
</dbReference>
<dbReference type="AlphaFoldDB" id="A0A4Y8LFZ4"/>
<dbReference type="GO" id="GO:0016780">
    <property type="term" value="F:phosphotransferase activity, for other substituted phosphate groups"/>
    <property type="evidence" value="ECO:0007669"/>
    <property type="project" value="TreeGrafter"/>
</dbReference>
<comment type="similarity">
    <text evidence="1">Belongs to the bacterial sugar transferase family.</text>
</comment>
<feature type="transmembrane region" description="Helical" evidence="2">
    <location>
        <begin position="7"/>
        <end position="32"/>
    </location>
</feature>
<reference evidence="4 5" key="1">
    <citation type="submission" date="2019-03" db="EMBL/GenBank/DDBJ databases">
        <authorList>
            <person name="Yang Y."/>
        </authorList>
    </citation>
    <scope>NUCLEOTIDE SEQUENCE [LARGE SCALE GENOMIC DNA]</scope>
    <source>
        <strain evidence="4 5">ASL-1</strain>
    </source>
</reference>
<dbReference type="Proteomes" id="UP000297776">
    <property type="component" value="Unassembled WGS sequence"/>
</dbReference>
<dbReference type="OrthoDB" id="9808602at2"/>
<gene>
    <name evidence="4" type="ORF">E2626_08985</name>
</gene>